<evidence type="ECO:0000313" key="4">
    <source>
        <dbReference type="WBParaSite" id="DME_0000259401-mRNA-1"/>
    </source>
</evidence>
<reference evidence="1 3" key="2">
    <citation type="submission" date="2018-11" db="EMBL/GenBank/DDBJ databases">
        <authorList>
            <consortium name="Pathogen Informatics"/>
        </authorList>
    </citation>
    <scope>NUCLEOTIDE SEQUENCE [LARGE SCALE GENOMIC DNA]</scope>
</reference>
<accession>A0A0N4U6N3</accession>
<gene>
    <name evidence="1" type="ORF">DME_LOCUS6954</name>
</gene>
<evidence type="ECO:0000313" key="1">
    <source>
        <dbReference type="EMBL" id="VDN56981.1"/>
    </source>
</evidence>
<protein>
    <submittedName>
        <fullName evidence="1 4">Uncharacterized protein</fullName>
    </submittedName>
</protein>
<dbReference type="Proteomes" id="UP000038040">
    <property type="component" value="Unplaced"/>
</dbReference>
<evidence type="ECO:0000313" key="2">
    <source>
        <dbReference type="Proteomes" id="UP000038040"/>
    </source>
</evidence>
<dbReference type="OrthoDB" id="5813613at2759"/>
<evidence type="ECO:0000313" key="3">
    <source>
        <dbReference type="Proteomes" id="UP000274756"/>
    </source>
</evidence>
<dbReference type="WBParaSite" id="DME_0000259401-mRNA-1">
    <property type="protein sequence ID" value="DME_0000259401-mRNA-1"/>
    <property type="gene ID" value="DME_0000259401"/>
</dbReference>
<reference evidence="4" key="1">
    <citation type="submission" date="2017-02" db="UniProtKB">
        <authorList>
            <consortium name="WormBaseParasite"/>
        </authorList>
    </citation>
    <scope>IDENTIFICATION</scope>
</reference>
<dbReference type="EMBL" id="UYYG01001157">
    <property type="protein sequence ID" value="VDN56981.1"/>
    <property type="molecule type" value="Genomic_DNA"/>
</dbReference>
<dbReference type="Proteomes" id="UP000274756">
    <property type="component" value="Unassembled WGS sequence"/>
</dbReference>
<proteinExistence type="predicted"/>
<organism evidence="2 4">
    <name type="scientific">Dracunculus medinensis</name>
    <name type="common">Guinea worm</name>
    <dbReference type="NCBI Taxonomy" id="318479"/>
    <lineage>
        <taxon>Eukaryota</taxon>
        <taxon>Metazoa</taxon>
        <taxon>Ecdysozoa</taxon>
        <taxon>Nematoda</taxon>
        <taxon>Chromadorea</taxon>
        <taxon>Rhabditida</taxon>
        <taxon>Spirurina</taxon>
        <taxon>Dracunculoidea</taxon>
        <taxon>Dracunculidae</taxon>
        <taxon>Dracunculus</taxon>
    </lineage>
</organism>
<sequence>MKIFSDPIIFSFIFKMINSNKIVAKEVSGKLRPLNKRAQTFVRFGKRAQTFVRFGRNQCMLFFYRIFLDFLLINSRKETAIHFRSIFAAFP</sequence>
<dbReference type="AlphaFoldDB" id="A0A0N4U6N3"/>
<keyword evidence="3" id="KW-1185">Reference proteome</keyword>
<name>A0A0N4U6N3_DRAME</name>